<dbReference type="GO" id="GO:0051539">
    <property type="term" value="F:4 iron, 4 sulfur cluster binding"/>
    <property type="evidence" value="ECO:0007669"/>
    <property type="project" value="UniProtKB-UniRule"/>
</dbReference>
<dbReference type="GO" id="GO:0045454">
    <property type="term" value="P:cell redox homeostasis"/>
    <property type="evidence" value="ECO:0007669"/>
    <property type="project" value="TreeGrafter"/>
</dbReference>
<dbReference type="RefSeq" id="WP_185722870.1">
    <property type="nucleotide sequence ID" value="NZ_BAAAWI010000001.1"/>
</dbReference>
<evidence type="ECO:0000259" key="13">
    <source>
        <dbReference type="PROSITE" id="PS51674"/>
    </source>
</evidence>
<feature type="domain" description="4Fe-4S Wbl-type" evidence="13">
    <location>
        <begin position="22"/>
        <end position="86"/>
    </location>
</feature>
<dbReference type="PANTHER" id="PTHR38839">
    <property type="entry name" value="TRANSCRIPTIONAL REGULATOR WHID-RELATED"/>
    <property type="match status" value="1"/>
</dbReference>
<evidence type="ECO:0000256" key="4">
    <source>
        <dbReference type="ARBA" id="ARBA00022490"/>
    </source>
</evidence>
<keyword evidence="6 12" id="KW-0408">Iron</keyword>
<keyword evidence="8 12" id="KW-0805">Transcription regulation</keyword>
<dbReference type="EMBL" id="CP060131">
    <property type="protein sequence ID" value="QNG55941.1"/>
    <property type="molecule type" value="Genomic_DNA"/>
</dbReference>
<keyword evidence="9 12" id="KW-0238">DNA-binding</keyword>
<keyword evidence="4 12" id="KW-0963">Cytoplasm</keyword>
<feature type="binding site" evidence="12">
    <location>
        <position position="62"/>
    </location>
    <ligand>
        <name>[4Fe-4S] cluster</name>
        <dbReference type="ChEBI" id="CHEBI:49883"/>
    </ligand>
</feature>
<keyword evidence="7 12" id="KW-0411">Iron-sulfur</keyword>
<evidence type="ECO:0000313" key="14">
    <source>
        <dbReference type="EMBL" id="QNG55941.1"/>
    </source>
</evidence>
<dbReference type="GO" id="GO:0005737">
    <property type="term" value="C:cytoplasm"/>
    <property type="evidence" value="ECO:0007669"/>
    <property type="project" value="UniProtKB-SubCell"/>
</dbReference>
<protein>
    <recommendedName>
        <fullName evidence="12">Transcriptional regulator WhiB</fullName>
    </recommendedName>
</protein>
<dbReference type="GO" id="GO:0003677">
    <property type="term" value="F:DNA binding"/>
    <property type="evidence" value="ECO:0007669"/>
    <property type="project" value="UniProtKB-UniRule"/>
</dbReference>
<dbReference type="PROSITE" id="PS51674">
    <property type="entry name" value="4FE4S_WBL"/>
    <property type="match status" value="1"/>
</dbReference>
<evidence type="ECO:0000256" key="11">
    <source>
        <dbReference type="ARBA" id="ARBA00023163"/>
    </source>
</evidence>
<dbReference type="HAMAP" id="MF_01479">
    <property type="entry name" value="WhiB"/>
    <property type="match status" value="1"/>
</dbReference>
<evidence type="ECO:0000256" key="1">
    <source>
        <dbReference type="ARBA" id="ARBA00004496"/>
    </source>
</evidence>
<evidence type="ECO:0000256" key="3">
    <source>
        <dbReference type="ARBA" id="ARBA00022485"/>
    </source>
</evidence>
<dbReference type="PANTHER" id="PTHR38839:SF5">
    <property type="entry name" value="TRANSCRIPTIONAL REGULATOR WHID"/>
    <property type="match status" value="1"/>
</dbReference>
<keyword evidence="3 12" id="KW-0004">4Fe-4S</keyword>
<dbReference type="GO" id="GO:0045892">
    <property type="term" value="P:negative regulation of DNA-templated transcription"/>
    <property type="evidence" value="ECO:0007669"/>
    <property type="project" value="TreeGrafter"/>
</dbReference>
<dbReference type="GO" id="GO:0046872">
    <property type="term" value="F:metal ion binding"/>
    <property type="evidence" value="ECO:0007669"/>
    <property type="project" value="UniProtKB-KW"/>
</dbReference>
<comment type="PTM">
    <text evidence="12">The Fe-S cluster can be nitrosylated by nitric oxide (NO).</text>
</comment>
<keyword evidence="10 12" id="KW-1015">Disulfide bond</keyword>
<dbReference type="Pfam" id="PF02467">
    <property type="entry name" value="Whib"/>
    <property type="match status" value="1"/>
</dbReference>
<dbReference type="AlphaFoldDB" id="A0A7G7MT30"/>
<evidence type="ECO:0000313" key="15">
    <source>
        <dbReference type="Proteomes" id="UP000515728"/>
    </source>
</evidence>
<gene>
    <name evidence="12" type="primary">whiB</name>
    <name evidence="14" type="ORF">H6H00_29330</name>
</gene>
<dbReference type="KEGG" id="ppel:H6H00_29330"/>
<evidence type="ECO:0000256" key="6">
    <source>
        <dbReference type="ARBA" id="ARBA00023004"/>
    </source>
</evidence>
<accession>A0A7G7MT30</accession>
<comment type="cofactor">
    <cofactor evidence="12">
        <name>[4Fe-4S] cluster</name>
        <dbReference type="ChEBI" id="CHEBI:49883"/>
    </cofactor>
    <text evidence="12">Binds 1 [4Fe-4S] cluster per subunit. Following nitrosylation of the [4Fe-4S] cluster binds 1 [4Fe-8(NO)] cluster per subunit.</text>
</comment>
<dbReference type="Proteomes" id="UP000515728">
    <property type="component" value="Chromosome"/>
</dbReference>
<evidence type="ECO:0000256" key="12">
    <source>
        <dbReference type="HAMAP-Rule" id="MF_01479"/>
    </source>
</evidence>
<sequence>MADVRRLPVPVTDIWDWQLRGACRGMNGDLFFHPERERGPSRAAREARAKQVCRGCVVVDRCREHALAVHEPYGVWGGLSEAERDQRLRDDAAHRSTQIGPRG</sequence>
<evidence type="ECO:0000256" key="9">
    <source>
        <dbReference type="ARBA" id="ARBA00023125"/>
    </source>
</evidence>
<evidence type="ECO:0000256" key="10">
    <source>
        <dbReference type="ARBA" id="ARBA00023157"/>
    </source>
</evidence>
<reference evidence="14 15" key="1">
    <citation type="submission" date="2020-08" db="EMBL/GenBank/DDBJ databases">
        <authorList>
            <person name="Mo P."/>
        </authorList>
    </citation>
    <scope>NUCLEOTIDE SEQUENCE [LARGE SCALE GENOMIC DNA]</scope>
    <source>
        <strain evidence="14 15">CGMCC 4.1532</strain>
    </source>
</reference>
<evidence type="ECO:0000256" key="7">
    <source>
        <dbReference type="ARBA" id="ARBA00023014"/>
    </source>
</evidence>
<evidence type="ECO:0000256" key="8">
    <source>
        <dbReference type="ARBA" id="ARBA00023015"/>
    </source>
</evidence>
<dbReference type="InterPro" id="IPR003482">
    <property type="entry name" value="Whib"/>
</dbReference>
<keyword evidence="5 12" id="KW-0479">Metal-binding</keyword>
<keyword evidence="15" id="KW-1185">Reference proteome</keyword>
<keyword evidence="11 12" id="KW-0804">Transcription</keyword>
<dbReference type="InterPro" id="IPR034768">
    <property type="entry name" value="4FE4S_WBL"/>
</dbReference>
<evidence type="ECO:0000256" key="5">
    <source>
        <dbReference type="ARBA" id="ARBA00022723"/>
    </source>
</evidence>
<comment type="similarity">
    <text evidence="2 12">Belongs to the WhiB family.</text>
</comment>
<comment type="subcellular location">
    <subcellularLocation>
        <location evidence="1 12">Cytoplasm</location>
    </subcellularLocation>
</comment>
<evidence type="ECO:0000256" key="2">
    <source>
        <dbReference type="ARBA" id="ARBA00006597"/>
    </source>
</evidence>
<feature type="binding site" evidence="12">
    <location>
        <position position="56"/>
    </location>
    <ligand>
        <name>[4Fe-4S] cluster</name>
        <dbReference type="ChEBI" id="CHEBI:49883"/>
    </ligand>
</feature>
<proteinExistence type="inferred from homology"/>
<feature type="binding site" evidence="12">
    <location>
        <position position="23"/>
    </location>
    <ligand>
        <name>[4Fe-4S] cluster</name>
        <dbReference type="ChEBI" id="CHEBI:49883"/>
    </ligand>
</feature>
<organism evidence="14 15">
    <name type="scientific">Pseudonocardia petroleophila</name>
    <dbReference type="NCBI Taxonomy" id="37331"/>
    <lineage>
        <taxon>Bacteria</taxon>
        <taxon>Bacillati</taxon>
        <taxon>Actinomycetota</taxon>
        <taxon>Actinomycetes</taxon>
        <taxon>Pseudonocardiales</taxon>
        <taxon>Pseudonocardiaceae</taxon>
        <taxon>Pseudonocardia</taxon>
    </lineage>
</organism>
<comment type="function">
    <text evidence="12">Acts as a transcriptional regulator. Probably redox-responsive. The apo- but not holo-form probably binds DNA.</text>
</comment>
<name>A0A7G7MT30_9PSEU</name>
<dbReference type="GO" id="GO:0035731">
    <property type="term" value="F:dinitrosyl-iron complex binding"/>
    <property type="evidence" value="ECO:0007669"/>
    <property type="project" value="UniProtKB-UniRule"/>
</dbReference>
<dbReference type="GO" id="GO:0047134">
    <property type="term" value="F:protein-disulfide reductase [NAD(P)H] activity"/>
    <property type="evidence" value="ECO:0007669"/>
    <property type="project" value="TreeGrafter"/>
</dbReference>
<comment type="PTM">
    <text evidence="12">Upon Fe-S cluster removal intramolecular disulfide bonds are formed.</text>
</comment>
<feature type="binding site" evidence="12">
    <location>
        <position position="53"/>
    </location>
    <ligand>
        <name>[4Fe-4S] cluster</name>
        <dbReference type="ChEBI" id="CHEBI:49883"/>
    </ligand>
</feature>